<reference evidence="5 6" key="1">
    <citation type="submission" date="2016-10" db="EMBL/GenBank/DDBJ databases">
        <authorList>
            <person name="Varghese N."/>
            <person name="Submissions S."/>
        </authorList>
    </citation>
    <scope>NUCLEOTIDE SEQUENCE [LARGE SCALE GENOMIC DNA]</scope>
    <source>
        <strain evidence="5 6">DSM 20748</strain>
    </source>
</reference>
<keyword evidence="3" id="KW-0812">Transmembrane</keyword>
<evidence type="ECO:0000256" key="2">
    <source>
        <dbReference type="ARBA" id="ARBA00007362"/>
    </source>
</evidence>
<evidence type="ECO:0000313" key="6">
    <source>
        <dbReference type="Proteomes" id="UP000198647"/>
    </source>
</evidence>
<dbReference type="RefSeq" id="WP_093105127.1">
    <property type="nucleotide sequence ID" value="NZ_FNOS01000001.1"/>
</dbReference>
<comment type="subcellular location">
    <subcellularLocation>
        <location evidence="1">Endomembrane system</location>
        <topology evidence="1">Multi-pass membrane protein</topology>
    </subcellularLocation>
</comment>
<feature type="transmembrane region" description="Helical" evidence="3">
    <location>
        <begin position="147"/>
        <end position="170"/>
    </location>
</feature>
<feature type="transmembrane region" description="Helical" evidence="3">
    <location>
        <begin position="121"/>
        <end position="141"/>
    </location>
</feature>
<feature type="transmembrane region" description="Helical" evidence="3">
    <location>
        <begin position="182"/>
        <end position="200"/>
    </location>
</feature>
<keyword evidence="3" id="KW-0472">Membrane</keyword>
<protein>
    <submittedName>
        <fullName evidence="5">Threonine/homoserine efflux transporter RhtA</fullName>
    </submittedName>
</protein>
<evidence type="ECO:0000256" key="3">
    <source>
        <dbReference type="SAM" id="Phobius"/>
    </source>
</evidence>
<accession>A0A1H3BBC2</accession>
<evidence type="ECO:0000313" key="5">
    <source>
        <dbReference type="EMBL" id="SDX38724.1"/>
    </source>
</evidence>
<feature type="transmembrane region" description="Helical" evidence="3">
    <location>
        <begin position="31"/>
        <end position="54"/>
    </location>
</feature>
<evidence type="ECO:0000256" key="1">
    <source>
        <dbReference type="ARBA" id="ARBA00004127"/>
    </source>
</evidence>
<sequence length="290" mass="30518">MKMRGIVLVVLAAVFWGISGGIGDILMGKGWSPLVISFYRGGVGLILFAGWWLAGKKEKPVFTPPIILFSVLAGAGVAGNFTFYFFAIEASSIAVAATLMYTAPVFVLLASFLLRIEDSTWFKWGCIIGVLLGIVLLTGAYNTDNLSGGVFGITAGLAAGVSYALFIFGFKKATAIGDPKTILSVAFLTFCLILLPFNDMTEVTYAVTSGDAGWFILLGLVGAGISFIIYVIGMRWTAPSTASMVAMAEPVTASLFGVLLLGDTLTIIQLAGMAVILFTITILSVKQSGS</sequence>
<name>A0A1H3BBC2_9BACI</name>
<feature type="transmembrane region" description="Helical" evidence="3">
    <location>
        <begin position="93"/>
        <end position="114"/>
    </location>
</feature>
<dbReference type="PANTHER" id="PTHR22911:SF79">
    <property type="entry name" value="MOBA-LIKE NTP TRANSFERASE DOMAIN-CONTAINING PROTEIN"/>
    <property type="match status" value="1"/>
</dbReference>
<evidence type="ECO:0000259" key="4">
    <source>
        <dbReference type="Pfam" id="PF00892"/>
    </source>
</evidence>
<feature type="domain" description="EamA" evidence="4">
    <location>
        <begin position="4"/>
        <end position="138"/>
    </location>
</feature>
<dbReference type="SUPFAM" id="SSF103481">
    <property type="entry name" value="Multidrug resistance efflux transporter EmrE"/>
    <property type="match status" value="2"/>
</dbReference>
<proteinExistence type="inferred from homology"/>
<comment type="similarity">
    <text evidence="2">Belongs to the EamA transporter family.</text>
</comment>
<gene>
    <name evidence="5" type="ORF">SAMN04488081_0360</name>
</gene>
<dbReference type="InterPro" id="IPR037185">
    <property type="entry name" value="EmrE-like"/>
</dbReference>
<dbReference type="Proteomes" id="UP000198647">
    <property type="component" value="Unassembled WGS sequence"/>
</dbReference>
<feature type="transmembrane region" description="Helical" evidence="3">
    <location>
        <begin position="66"/>
        <end position="87"/>
    </location>
</feature>
<dbReference type="InterPro" id="IPR000620">
    <property type="entry name" value="EamA_dom"/>
</dbReference>
<organism evidence="5 6">
    <name type="scientific">Salimicrobium album</name>
    <dbReference type="NCBI Taxonomy" id="50717"/>
    <lineage>
        <taxon>Bacteria</taxon>
        <taxon>Bacillati</taxon>
        <taxon>Bacillota</taxon>
        <taxon>Bacilli</taxon>
        <taxon>Bacillales</taxon>
        <taxon>Bacillaceae</taxon>
        <taxon>Salimicrobium</taxon>
    </lineage>
</organism>
<dbReference type="Pfam" id="PF00892">
    <property type="entry name" value="EamA"/>
    <property type="match status" value="2"/>
</dbReference>
<keyword evidence="6" id="KW-1185">Reference proteome</keyword>
<keyword evidence="3" id="KW-1133">Transmembrane helix</keyword>
<dbReference type="Gene3D" id="1.10.3730.20">
    <property type="match status" value="1"/>
</dbReference>
<feature type="domain" description="EamA" evidence="4">
    <location>
        <begin position="151"/>
        <end position="284"/>
    </location>
</feature>
<dbReference type="EMBL" id="FNOS01000001">
    <property type="protein sequence ID" value="SDX38724.1"/>
    <property type="molecule type" value="Genomic_DNA"/>
</dbReference>
<comment type="caution">
    <text evidence="5">The sequence shown here is derived from an EMBL/GenBank/DDBJ whole genome shotgun (WGS) entry which is preliminary data.</text>
</comment>
<feature type="transmembrane region" description="Helical" evidence="3">
    <location>
        <begin position="212"/>
        <end position="232"/>
    </location>
</feature>
<dbReference type="PANTHER" id="PTHR22911">
    <property type="entry name" value="ACYL-MALONYL CONDENSING ENZYME-RELATED"/>
    <property type="match status" value="1"/>
</dbReference>